<evidence type="ECO:0000256" key="2">
    <source>
        <dbReference type="SAM" id="SignalP"/>
    </source>
</evidence>
<dbReference type="InterPro" id="IPR001179">
    <property type="entry name" value="PPIase_FKBP_dom"/>
</dbReference>
<dbReference type="Proteomes" id="UP000028924">
    <property type="component" value="Unassembled WGS sequence"/>
</dbReference>
<reference evidence="7" key="2">
    <citation type="journal article" date="2018" name="Algal Res.">
        <title>Characterization of plant carbon substrate utilization by Auxenochlorella protothecoides.</title>
        <authorList>
            <person name="Vogler B.W."/>
            <person name="Starkenburg S.R."/>
            <person name="Sudasinghe N."/>
            <person name="Schambach J.Y."/>
            <person name="Rollin J.A."/>
            <person name="Pattathil S."/>
            <person name="Barry A.N."/>
        </authorList>
    </citation>
    <scope>NUCLEOTIDE SEQUENCE [LARGE SCALE GENOMIC DNA]</scope>
    <source>
        <strain evidence="7">UTEX 25</strain>
    </source>
</reference>
<dbReference type="AlphaFoldDB" id="A0A087SMW7"/>
<dbReference type="EMBL" id="QOKY01000147">
    <property type="protein sequence ID" value="RMZ56344.1"/>
    <property type="molecule type" value="Genomic_DNA"/>
</dbReference>
<dbReference type="SUPFAM" id="SSF54534">
    <property type="entry name" value="FKBP-like"/>
    <property type="match status" value="1"/>
</dbReference>
<keyword evidence="2" id="KW-0732">Signal</keyword>
<keyword evidence="1 4" id="KW-0413">Isomerase</keyword>
<dbReference type="RefSeq" id="XP_011400027.1">
    <property type="nucleotide sequence ID" value="XM_011401725.1"/>
</dbReference>
<name>A0A087SMW7_AUXPR</name>
<feature type="domain" description="PPIase FKBP-type" evidence="3">
    <location>
        <begin position="65"/>
        <end position="184"/>
    </location>
</feature>
<dbReference type="KEGG" id="apro:F751_5903"/>
<dbReference type="Pfam" id="PF00254">
    <property type="entry name" value="FKBP_C"/>
    <property type="match status" value="1"/>
</dbReference>
<evidence type="ECO:0000313" key="4">
    <source>
        <dbReference type="EMBL" id="KFM27071.1"/>
    </source>
</evidence>
<evidence type="ECO:0000259" key="3">
    <source>
        <dbReference type="PROSITE" id="PS50059"/>
    </source>
</evidence>
<reference evidence="5" key="4">
    <citation type="submission" date="2018-11" db="EMBL/GenBank/DDBJ databases">
        <title>Characterization of plant carbon substrate utilization by Auxenochlorella protothecoides.</title>
        <authorList>
            <person name="Vogler B.W."/>
            <person name="Starkenburg S.R."/>
            <person name="Sudasinghe N."/>
            <person name="Schambach J.Y."/>
            <person name="Rollin J.A."/>
            <person name="Pattathil S."/>
            <person name="Barry A.N."/>
        </authorList>
    </citation>
    <scope>NUCLEOTIDE SEQUENCE [LARGE SCALE GENOMIC DNA]</scope>
    <source>
        <strain evidence="5">UTEX 25</strain>
    </source>
</reference>
<dbReference type="PANTHER" id="PTHR47717:SF1">
    <property type="entry name" value="PEPTIDYL-PROLYL CIS-TRANS ISOMERASE FKBP19, CHLOROPLASTIC"/>
    <property type="match status" value="1"/>
</dbReference>
<reference evidence="5" key="3">
    <citation type="submission" date="2018-10" db="EMBL/GenBank/DDBJ databases">
        <authorList>
            <person name="Hovde B."/>
            <person name="Zhang X."/>
        </authorList>
    </citation>
    <scope>NUCLEOTIDE SEQUENCE [LARGE SCALE GENOMIC DNA]</scope>
    <source>
        <strain evidence="5">UTEX 25</strain>
    </source>
</reference>
<evidence type="ECO:0000313" key="6">
    <source>
        <dbReference type="Proteomes" id="UP000028924"/>
    </source>
</evidence>
<feature type="chain" id="PRO_5040666216" description="peptidylprolyl isomerase" evidence="2">
    <location>
        <begin position="17"/>
        <end position="184"/>
    </location>
</feature>
<dbReference type="Gene3D" id="3.10.50.40">
    <property type="match status" value="1"/>
</dbReference>
<dbReference type="PROSITE" id="PS50059">
    <property type="entry name" value="FKBP_PPIASE"/>
    <property type="match status" value="1"/>
</dbReference>
<accession>A0A087SMW7</accession>
<reference evidence="4 6" key="1">
    <citation type="journal article" date="2014" name="BMC Genomics">
        <title>Oil accumulation mechanisms of the oleaginous microalga Chlorella protothecoides revealed through its genome, transcriptomes, and proteomes.</title>
        <authorList>
            <person name="Gao C."/>
            <person name="Wang Y."/>
            <person name="Shen Y."/>
            <person name="Yan D."/>
            <person name="He X."/>
            <person name="Dai J."/>
            <person name="Wu Q."/>
        </authorList>
    </citation>
    <scope>NUCLEOTIDE SEQUENCE [LARGE SCALE GENOMIC DNA]</scope>
    <source>
        <strain evidence="4 6">0710</strain>
    </source>
</reference>
<dbReference type="GO" id="GO:0003755">
    <property type="term" value="F:peptidyl-prolyl cis-trans isomerase activity"/>
    <property type="evidence" value="ECO:0007669"/>
    <property type="project" value="UniProtKB-KW"/>
</dbReference>
<evidence type="ECO:0000313" key="7">
    <source>
        <dbReference type="Proteomes" id="UP000279271"/>
    </source>
</evidence>
<proteinExistence type="predicted"/>
<dbReference type="PANTHER" id="PTHR47717">
    <property type="entry name" value="PEPTIDYL-PROLYL CIS-TRANS ISOMERASE FKBP19, CHLOROPLASTIC"/>
    <property type="match status" value="1"/>
</dbReference>
<dbReference type="GeneID" id="23617294"/>
<dbReference type="GO" id="GO:0009579">
    <property type="term" value="C:thylakoid"/>
    <property type="evidence" value="ECO:0007669"/>
    <property type="project" value="TreeGrafter"/>
</dbReference>
<dbReference type="InterPro" id="IPR044208">
    <property type="entry name" value="FKBP19-like"/>
</dbReference>
<keyword evidence="6" id="KW-1185">Reference proteome</keyword>
<protein>
    <recommendedName>
        <fullName evidence="1">peptidylprolyl isomerase</fullName>
        <ecNumber evidence="1">5.2.1.8</ecNumber>
    </recommendedName>
</protein>
<evidence type="ECO:0000256" key="1">
    <source>
        <dbReference type="PROSITE-ProRule" id="PRU00277"/>
    </source>
</evidence>
<dbReference type="STRING" id="3075.A0A087SMW7"/>
<evidence type="ECO:0000313" key="5">
    <source>
        <dbReference type="EMBL" id="RMZ56344.1"/>
    </source>
</evidence>
<dbReference type="EC" id="5.2.1.8" evidence="1"/>
<feature type="signal peptide" evidence="2">
    <location>
        <begin position="1"/>
        <end position="16"/>
    </location>
</feature>
<organism evidence="4 6">
    <name type="scientific">Auxenochlorella protothecoides</name>
    <name type="common">Green microalga</name>
    <name type="synonym">Chlorella protothecoides</name>
    <dbReference type="NCBI Taxonomy" id="3075"/>
    <lineage>
        <taxon>Eukaryota</taxon>
        <taxon>Viridiplantae</taxon>
        <taxon>Chlorophyta</taxon>
        <taxon>core chlorophytes</taxon>
        <taxon>Trebouxiophyceae</taxon>
        <taxon>Chlorellales</taxon>
        <taxon>Chlorellaceae</taxon>
        <taxon>Auxenochlorella</taxon>
    </lineage>
</organism>
<dbReference type="EMBL" id="KL662141">
    <property type="protein sequence ID" value="KFM27071.1"/>
    <property type="molecule type" value="Genomic_DNA"/>
</dbReference>
<dbReference type="GO" id="GO:0009507">
    <property type="term" value="C:chloroplast"/>
    <property type="evidence" value="ECO:0007669"/>
    <property type="project" value="TreeGrafter"/>
</dbReference>
<dbReference type="InterPro" id="IPR046357">
    <property type="entry name" value="PPIase_dom_sf"/>
</dbReference>
<gene>
    <name evidence="5" type="ORF">APUTEX25_004701</name>
    <name evidence="4" type="ORF">F751_5903</name>
</gene>
<dbReference type="eggNOG" id="KOG0552">
    <property type="taxonomic scope" value="Eukaryota"/>
</dbReference>
<comment type="catalytic activity">
    <reaction evidence="1">
        <text>[protein]-peptidylproline (omega=180) = [protein]-peptidylproline (omega=0)</text>
        <dbReference type="Rhea" id="RHEA:16237"/>
        <dbReference type="Rhea" id="RHEA-COMP:10747"/>
        <dbReference type="Rhea" id="RHEA-COMP:10748"/>
        <dbReference type="ChEBI" id="CHEBI:83833"/>
        <dbReference type="ChEBI" id="CHEBI:83834"/>
        <dbReference type="EC" id="5.2.1.8"/>
    </reaction>
</comment>
<dbReference type="OrthoDB" id="77911at2759"/>
<sequence>MAALLLPISLPLPSAALVEGYTPMEALKGKNYGKPRMSYSDYVTTPSGLQYLDVRVGTGPTPKPGQRVTIDWAGVTIGYYGRPFEARNKTKGGAFTGDDKEFYHFNLGSGSVIPAVEEGVAGMAVGGIRRLIVPEELGYPNGDMTALGPSPTTFSGQRALDFVLRNQGFIDKTLLIDVELLDVR</sequence>
<dbReference type="Proteomes" id="UP000279271">
    <property type="component" value="Unassembled WGS sequence"/>
</dbReference>
<keyword evidence="1" id="KW-0697">Rotamase</keyword>